<dbReference type="Proteomes" id="UP000257109">
    <property type="component" value="Unassembled WGS sequence"/>
</dbReference>
<feature type="non-terminal residue" evidence="1">
    <location>
        <position position="1"/>
    </location>
</feature>
<sequence>MNVFLEEVAEMQIEKYVEMDEGFKPTFLFFMEIHIQFDGINYLLNKVGYSPISIVESKGVEAFRILCRMEIIMRYLSWIHVFAQLPFKLLYE</sequence>
<reference evidence="1" key="1">
    <citation type="submission" date="2018-05" db="EMBL/GenBank/DDBJ databases">
        <title>Draft genome of Mucuna pruriens seed.</title>
        <authorList>
            <person name="Nnadi N.E."/>
            <person name="Vos R."/>
            <person name="Hasami M.H."/>
            <person name="Devisetty U.K."/>
            <person name="Aguiy J.C."/>
        </authorList>
    </citation>
    <scope>NUCLEOTIDE SEQUENCE [LARGE SCALE GENOMIC DNA]</scope>
    <source>
        <strain evidence="1">JCA_2017</strain>
    </source>
</reference>
<proteinExistence type="predicted"/>
<accession>A0A371HZT0</accession>
<evidence type="ECO:0000313" key="2">
    <source>
        <dbReference type="Proteomes" id="UP000257109"/>
    </source>
</evidence>
<evidence type="ECO:0000313" key="1">
    <source>
        <dbReference type="EMBL" id="RDY08261.1"/>
    </source>
</evidence>
<protein>
    <submittedName>
        <fullName evidence="1">Uncharacterized protein</fullName>
    </submittedName>
</protein>
<organism evidence="1 2">
    <name type="scientific">Mucuna pruriens</name>
    <name type="common">Velvet bean</name>
    <name type="synonym">Dolichos pruriens</name>
    <dbReference type="NCBI Taxonomy" id="157652"/>
    <lineage>
        <taxon>Eukaryota</taxon>
        <taxon>Viridiplantae</taxon>
        <taxon>Streptophyta</taxon>
        <taxon>Embryophyta</taxon>
        <taxon>Tracheophyta</taxon>
        <taxon>Spermatophyta</taxon>
        <taxon>Magnoliopsida</taxon>
        <taxon>eudicotyledons</taxon>
        <taxon>Gunneridae</taxon>
        <taxon>Pentapetalae</taxon>
        <taxon>rosids</taxon>
        <taxon>fabids</taxon>
        <taxon>Fabales</taxon>
        <taxon>Fabaceae</taxon>
        <taxon>Papilionoideae</taxon>
        <taxon>50 kb inversion clade</taxon>
        <taxon>NPAAA clade</taxon>
        <taxon>indigoferoid/millettioid clade</taxon>
        <taxon>Phaseoleae</taxon>
        <taxon>Mucuna</taxon>
    </lineage>
</organism>
<comment type="caution">
    <text evidence="1">The sequence shown here is derived from an EMBL/GenBank/DDBJ whole genome shotgun (WGS) entry which is preliminary data.</text>
</comment>
<keyword evidence="2" id="KW-1185">Reference proteome</keyword>
<feature type="non-terminal residue" evidence="1">
    <location>
        <position position="92"/>
    </location>
</feature>
<dbReference type="EMBL" id="QJKJ01001312">
    <property type="protein sequence ID" value="RDY08261.1"/>
    <property type="molecule type" value="Genomic_DNA"/>
</dbReference>
<name>A0A371HZT0_MUCPR</name>
<dbReference type="AlphaFoldDB" id="A0A371HZT0"/>
<gene>
    <name evidence="1" type="ORF">CR513_07528</name>
</gene>